<evidence type="ECO:0000259" key="3">
    <source>
        <dbReference type="PROSITE" id="PS50977"/>
    </source>
</evidence>
<evidence type="ECO:0000256" key="1">
    <source>
        <dbReference type="ARBA" id="ARBA00023125"/>
    </source>
</evidence>
<sequence>MGLKVKNIRNTRTREAIFEALFELMEEKDFDKITIQNLTERAQINRATFYAHFQDKYELLDEIIKKSAGELIEQHTHGVYAFTKEHMMQLVFAAFEYHQQVKKKCRRNYHKIIPLLSSKLIVELKHYLNIAMQDMHADERILYVQIYANMINDAVTMHTAEQTSLTQQRVAEHITQLIQPH</sequence>
<dbReference type="Gene3D" id="1.10.357.10">
    <property type="entry name" value="Tetracycline Repressor, domain 2"/>
    <property type="match status" value="1"/>
</dbReference>
<evidence type="ECO:0000313" key="5">
    <source>
        <dbReference type="Proteomes" id="UP001597403"/>
    </source>
</evidence>
<reference evidence="5" key="1">
    <citation type="journal article" date="2019" name="Int. J. Syst. Evol. Microbiol.">
        <title>The Global Catalogue of Microorganisms (GCM) 10K type strain sequencing project: providing services to taxonomists for standard genome sequencing and annotation.</title>
        <authorList>
            <consortium name="The Broad Institute Genomics Platform"/>
            <consortium name="The Broad Institute Genome Sequencing Center for Infectious Disease"/>
            <person name="Wu L."/>
            <person name="Ma J."/>
        </authorList>
    </citation>
    <scope>NUCLEOTIDE SEQUENCE [LARGE SCALE GENOMIC DNA]</scope>
    <source>
        <strain evidence="5">CGMCC 1.15067</strain>
    </source>
</reference>
<dbReference type="PROSITE" id="PS50977">
    <property type="entry name" value="HTH_TETR_2"/>
    <property type="match status" value="1"/>
</dbReference>
<dbReference type="PRINTS" id="PR00455">
    <property type="entry name" value="HTHTETR"/>
</dbReference>
<proteinExistence type="predicted"/>
<feature type="domain" description="HTH tetR-type" evidence="3">
    <location>
        <begin position="11"/>
        <end position="71"/>
    </location>
</feature>
<dbReference type="InterPro" id="IPR001647">
    <property type="entry name" value="HTH_TetR"/>
</dbReference>
<dbReference type="EMBL" id="JBHUGF010000001">
    <property type="protein sequence ID" value="MFD1988570.1"/>
    <property type="molecule type" value="Genomic_DNA"/>
</dbReference>
<dbReference type="Pfam" id="PF00440">
    <property type="entry name" value="TetR_N"/>
    <property type="match status" value="1"/>
</dbReference>
<dbReference type="PANTHER" id="PTHR43479">
    <property type="entry name" value="ACREF/ENVCD OPERON REPRESSOR-RELATED"/>
    <property type="match status" value="1"/>
</dbReference>
<dbReference type="InterPro" id="IPR009057">
    <property type="entry name" value="Homeodomain-like_sf"/>
</dbReference>
<gene>
    <name evidence="4" type="ORF">ACFSGI_01115</name>
</gene>
<accession>A0ABW4UQQ7</accession>
<evidence type="ECO:0000256" key="2">
    <source>
        <dbReference type="PROSITE-ProRule" id="PRU00335"/>
    </source>
</evidence>
<evidence type="ECO:0000313" key="4">
    <source>
        <dbReference type="EMBL" id="MFD1988570.1"/>
    </source>
</evidence>
<comment type="caution">
    <text evidence="4">The sequence shown here is derived from an EMBL/GenBank/DDBJ whole genome shotgun (WGS) entry which is preliminary data.</text>
</comment>
<feature type="DNA-binding region" description="H-T-H motif" evidence="2">
    <location>
        <begin position="34"/>
        <end position="53"/>
    </location>
</feature>
<dbReference type="InterPro" id="IPR050624">
    <property type="entry name" value="HTH-type_Tx_Regulator"/>
</dbReference>
<dbReference type="Proteomes" id="UP001597403">
    <property type="component" value="Unassembled WGS sequence"/>
</dbReference>
<dbReference type="RefSeq" id="WP_204826544.1">
    <property type="nucleotide sequence ID" value="NZ_JBHUGF010000001.1"/>
</dbReference>
<dbReference type="SUPFAM" id="SSF46689">
    <property type="entry name" value="Homeodomain-like"/>
    <property type="match status" value="1"/>
</dbReference>
<protein>
    <submittedName>
        <fullName evidence="4">TetR/AcrR family transcriptional regulator</fullName>
    </submittedName>
</protein>
<name>A0ABW4UQQ7_9BACL</name>
<keyword evidence="1 2" id="KW-0238">DNA-binding</keyword>
<organism evidence="4 5">
    <name type="scientific">Paenibacillus nicotianae</name>
    <dbReference type="NCBI Taxonomy" id="1526551"/>
    <lineage>
        <taxon>Bacteria</taxon>
        <taxon>Bacillati</taxon>
        <taxon>Bacillota</taxon>
        <taxon>Bacilli</taxon>
        <taxon>Bacillales</taxon>
        <taxon>Paenibacillaceae</taxon>
        <taxon>Paenibacillus</taxon>
    </lineage>
</organism>
<keyword evidence="5" id="KW-1185">Reference proteome</keyword>
<dbReference type="PANTHER" id="PTHR43479:SF7">
    <property type="entry name" value="TETR-FAMILY TRANSCRIPTIONAL REGULATOR"/>
    <property type="match status" value="1"/>
</dbReference>